<reference evidence="2 3" key="1">
    <citation type="submission" date="2018-12" db="EMBL/GenBank/DDBJ databases">
        <title>Draft genome sequence of Xylaria grammica IHI A82.</title>
        <authorList>
            <person name="Buettner E."/>
            <person name="Kellner H."/>
        </authorList>
    </citation>
    <scope>NUCLEOTIDE SEQUENCE [LARGE SCALE GENOMIC DNA]</scope>
    <source>
        <strain evidence="2 3">IHI A82</strain>
    </source>
</reference>
<feature type="compositionally biased region" description="Polar residues" evidence="1">
    <location>
        <begin position="394"/>
        <end position="417"/>
    </location>
</feature>
<evidence type="ECO:0000256" key="1">
    <source>
        <dbReference type="SAM" id="MobiDB-lite"/>
    </source>
</evidence>
<gene>
    <name evidence="2" type="ORF">EKO27_g2571</name>
</gene>
<dbReference type="EMBL" id="RYZI01000048">
    <property type="protein sequence ID" value="RWA12558.1"/>
    <property type="molecule type" value="Genomic_DNA"/>
</dbReference>
<dbReference type="Proteomes" id="UP000286045">
    <property type="component" value="Unassembled WGS sequence"/>
</dbReference>
<dbReference type="AlphaFoldDB" id="A0A439DDX8"/>
<evidence type="ECO:0000313" key="3">
    <source>
        <dbReference type="Proteomes" id="UP000286045"/>
    </source>
</evidence>
<name>A0A439DDX8_9PEZI</name>
<comment type="caution">
    <text evidence="2">The sequence shown here is derived from an EMBL/GenBank/DDBJ whole genome shotgun (WGS) entry which is preliminary data.</text>
</comment>
<proteinExistence type="predicted"/>
<accession>A0A439DDX8</accession>
<feature type="region of interest" description="Disordered" evidence="1">
    <location>
        <begin position="389"/>
        <end position="437"/>
    </location>
</feature>
<protein>
    <submittedName>
        <fullName evidence="2">Uncharacterized protein</fullName>
    </submittedName>
</protein>
<keyword evidence="3" id="KW-1185">Reference proteome</keyword>
<organism evidence="2 3">
    <name type="scientific">Xylaria grammica</name>
    <dbReference type="NCBI Taxonomy" id="363999"/>
    <lineage>
        <taxon>Eukaryota</taxon>
        <taxon>Fungi</taxon>
        <taxon>Dikarya</taxon>
        <taxon>Ascomycota</taxon>
        <taxon>Pezizomycotina</taxon>
        <taxon>Sordariomycetes</taxon>
        <taxon>Xylariomycetidae</taxon>
        <taxon>Xylariales</taxon>
        <taxon>Xylariaceae</taxon>
        <taxon>Xylaria</taxon>
    </lineage>
</organism>
<sequence length="437" mass="49200">MASFYFGPASNFYDRSTGSSGRQWHVKAPTAMEKPWNRVSDLSGIEAHHRSIMPSVGATSLVDLCLKVVVQNVGELNPPHLQHLPIQLLTITGQVHGGTHELLQLVQLKNLAVLEFIDLSQESRGDGECAIPQVSDSIVREWSQTPDPFPLLRVLRIWGNGHTTRRSLNYIHAFPCLVLYDIAGEKRDWTGLDEESLWISKKKTWNSSAAQTILRQLCLLDPGGTYGKEWLTQFLGLAGDEIDIPRIRLLLSRGYRSEQAVIELDFGPDGQEIDLATFCVRLNDYNSLMSRRKATAEFPDRGNFWGFLMYCFIGKLLSDRDLRAQGLEIGEGSRDPNAFDPPPRPMINVVLGERFAKFLQFDTWLPVDCFLPNSELKFETQLTFVRRDHREESQGASGSAIVESQTAKRPLDTSTATHMPLKKRQDVSSLLESFNQG</sequence>
<feature type="compositionally biased region" description="Polar residues" evidence="1">
    <location>
        <begin position="427"/>
        <end position="437"/>
    </location>
</feature>
<evidence type="ECO:0000313" key="2">
    <source>
        <dbReference type="EMBL" id="RWA12558.1"/>
    </source>
</evidence>